<evidence type="ECO:0000256" key="4">
    <source>
        <dbReference type="ARBA" id="ARBA00022741"/>
    </source>
</evidence>
<dbReference type="GO" id="GO:0005737">
    <property type="term" value="C:cytoplasm"/>
    <property type="evidence" value="ECO:0007669"/>
    <property type="project" value="TreeGrafter"/>
</dbReference>
<evidence type="ECO:0000256" key="1">
    <source>
        <dbReference type="ARBA" id="ARBA00004672"/>
    </source>
</evidence>
<dbReference type="FunFam" id="3.30.470.20:FF:000015">
    <property type="entry name" value="Phosphoribosylaminoimidazole-succinocarboxamide synthase"/>
    <property type="match status" value="1"/>
</dbReference>
<evidence type="ECO:0000256" key="7">
    <source>
        <dbReference type="ARBA" id="ARBA00048475"/>
    </source>
</evidence>
<dbReference type="AlphaFoldDB" id="A0A9X2PU24"/>
<dbReference type="GO" id="GO:0005524">
    <property type="term" value="F:ATP binding"/>
    <property type="evidence" value="ECO:0007669"/>
    <property type="project" value="UniProtKB-KW"/>
</dbReference>
<evidence type="ECO:0000256" key="3">
    <source>
        <dbReference type="ARBA" id="ARBA00022598"/>
    </source>
</evidence>
<dbReference type="InterPro" id="IPR018236">
    <property type="entry name" value="SAICAR_synthetase_CS"/>
</dbReference>
<comment type="caution">
    <text evidence="10">The sequence shown here is derived from an EMBL/GenBank/DDBJ whole genome shotgun (WGS) entry which is preliminary data.</text>
</comment>
<evidence type="ECO:0000256" key="6">
    <source>
        <dbReference type="ARBA" id="ARBA00022840"/>
    </source>
</evidence>
<feature type="domain" description="SAICAR synthetase/ADE2 N-terminal" evidence="9">
    <location>
        <begin position="25"/>
        <end position="262"/>
    </location>
</feature>
<sequence>MDKQLIEDQLNHTIEQTGFDDLGEIYHGKVRDNYRQGDRRILVTTDRISAFDHVLPQTIPFKGQILNQTATYFFDATEDLVPNHVLSVPDPNVTIAKECTPIPIEFVVRGYLAGHAWREYDRGTRTLCGQSLPDGLRESEQLPEPILTPTTKAEEGHDQDVSRKEALANTGLALATYDQLAKWALALYRRGHKMATEQGLLLVDTKYEFGRTPDGDLVLIDEVHTPDSSRYYYADGYEDRLAEGRPQRQLSKEFVREWLMDHGFQGRAGDEMPTLPDAFRAKVTRRYVELFEKVTGQTFEPDTHPNPEARIHSALGDYVVQESH</sequence>
<evidence type="ECO:0000256" key="5">
    <source>
        <dbReference type="ARBA" id="ARBA00022755"/>
    </source>
</evidence>
<protein>
    <recommendedName>
        <fullName evidence="8">Phosphoribosylaminoimidazole-succinocarboxamide synthase</fullName>
        <ecNumber evidence="8">6.3.2.6</ecNumber>
    </recommendedName>
    <alternativeName>
        <fullName evidence="8">SAICAR synthetase</fullName>
    </alternativeName>
</protein>
<dbReference type="PANTHER" id="PTHR43700">
    <property type="entry name" value="PHOSPHORIBOSYLAMINOIMIDAZOLE-SUCCINOCARBOXAMIDE SYNTHASE"/>
    <property type="match status" value="1"/>
</dbReference>
<dbReference type="RefSeq" id="WP_259079503.1">
    <property type="nucleotide sequence ID" value="NZ_JANUAU010000002.1"/>
</dbReference>
<dbReference type="EC" id="6.3.2.6" evidence="8"/>
<dbReference type="Gene3D" id="3.30.200.20">
    <property type="entry name" value="Phosphorylase Kinase, domain 1"/>
    <property type="match status" value="1"/>
</dbReference>
<dbReference type="NCBIfam" id="NF009251">
    <property type="entry name" value="PRK12607.1"/>
    <property type="match status" value="1"/>
</dbReference>
<gene>
    <name evidence="8" type="primary">purC</name>
    <name evidence="10" type="ORF">GGP71_000727</name>
</gene>
<dbReference type="InterPro" id="IPR028923">
    <property type="entry name" value="SAICAR_synt/ADE2_N"/>
</dbReference>
<keyword evidence="6 8" id="KW-0067">ATP-binding</keyword>
<reference evidence="10" key="1">
    <citation type="submission" date="2022-08" db="EMBL/GenBank/DDBJ databases">
        <title>Genomic Encyclopedia of Type Strains, Phase V (KMG-V): Genome sequencing to study the core and pangenomes of soil and plant-associated prokaryotes.</title>
        <authorList>
            <person name="Whitman W."/>
        </authorList>
    </citation>
    <scope>NUCLEOTIDE SEQUENCE</scope>
    <source>
        <strain evidence="10">0</strain>
    </source>
</reference>
<evidence type="ECO:0000256" key="8">
    <source>
        <dbReference type="HAMAP-Rule" id="MF_00137"/>
    </source>
</evidence>
<dbReference type="HAMAP" id="MF_00137">
    <property type="entry name" value="SAICAR_synth"/>
    <property type="match status" value="1"/>
</dbReference>
<comment type="similarity">
    <text evidence="2 8">Belongs to the SAICAR synthetase family.</text>
</comment>
<comment type="catalytic activity">
    <reaction evidence="7 8">
        <text>5-amino-1-(5-phospho-D-ribosyl)imidazole-4-carboxylate + L-aspartate + ATP = (2S)-2-[5-amino-1-(5-phospho-beta-D-ribosyl)imidazole-4-carboxamido]succinate + ADP + phosphate + 2 H(+)</text>
        <dbReference type="Rhea" id="RHEA:22628"/>
        <dbReference type="ChEBI" id="CHEBI:15378"/>
        <dbReference type="ChEBI" id="CHEBI:29991"/>
        <dbReference type="ChEBI" id="CHEBI:30616"/>
        <dbReference type="ChEBI" id="CHEBI:43474"/>
        <dbReference type="ChEBI" id="CHEBI:58443"/>
        <dbReference type="ChEBI" id="CHEBI:77657"/>
        <dbReference type="ChEBI" id="CHEBI:456216"/>
        <dbReference type="EC" id="6.3.2.6"/>
    </reaction>
</comment>
<name>A0A9X2PU24_9BACT</name>
<dbReference type="Proteomes" id="UP001155027">
    <property type="component" value="Unassembled WGS sequence"/>
</dbReference>
<evidence type="ECO:0000313" key="10">
    <source>
        <dbReference type="EMBL" id="MCS3676820.1"/>
    </source>
</evidence>
<proteinExistence type="inferred from homology"/>
<dbReference type="SUPFAM" id="SSF56104">
    <property type="entry name" value="SAICAR synthase-like"/>
    <property type="match status" value="1"/>
</dbReference>
<dbReference type="GO" id="GO:0004639">
    <property type="term" value="F:phosphoribosylaminoimidazolesuccinocarboxamide synthase activity"/>
    <property type="evidence" value="ECO:0007669"/>
    <property type="project" value="UniProtKB-UniRule"/>
</dbReference>
<dbReference type="EMBL" id="JANUAU010000002">
    <property type="protein sequence ID" value="MCS3676820.1"/>
    <property type="molecule type" value="Genomic_DNA"/>
</dbReference>
<evidence type="ECO:0000313" key="11">
    <source>
        <dbReference type="Proteomes" id="UP001155027"/>
    </source>
</evidence>
<dbReference type="CDD" id="cd01414">
    <property type="entry name" value="SAICAR_synt_Sc"/>
    <property type="match status" value="1"/>
</dbReference>
<dbReference type="GO" id="GO:0006189">
    <property type="term" value="P:'de novo' IMP biosynthetic process"/>
    <property type="evidence" value="ECO:0007669"/>
    <property type="project" value="UniProtKB-UniRule"/>
</dbReference>
<dbReference type="NCBIfam" id="NF010568">
    <property type="entry name" value="PRK13961.1"/>
    <property type="match status" value="1"/>
</dbReference>
<dbReference type="FunFam" id="3.30.200.20:FF:000199">
    <property type="entry name" value="Phosphoribosylaminoimidazole-succinocarboxamide synthase"/>
    <property type="match status" value="1"/>
</dbReference>
<dbReference type="Gene3D" id="3.30.470.20">
    <property type="entry name" value="ATP-grasp fold, B domain"/>
    <property type="match status" value="1"/>
</dbReference>
<dbReference type="PANTHER" id="PTHR43700:SF1">
    <property type="entry name" value="PHOSPHORIBOSYLAMINOIMIDAZOLE-SUCCINOCARBOXAMIDE SYNTHASE"/>
    <property type="match status" value="1"/>
</dbReference>
<organism evidence="10 11">
    <name type="scientific">Salinibacter ruber</name>
    <dbReference type="NCBI Taxonomy" id="146919"/>
    <lineage>
        <taxon>Bacteria</taxon>
        <taxon>Pseudomonadati</taxon>
        <taxon>Rhodothermota</taxon>
        <taxon>Rhodothermia</taxon>
        <taxon>Rhodothermales</taxon>
        <taxon>Salinibacteraceae</taxon>
        <taxon>Salinibacter</taxon>
    </lineage>
</organism>
<evidence type="ECO:0000259" key="9">
    <source>
        <dbReference type="Pfam" id="PF01259"/>
    </source>
</evidence>
<keyword evidence="3 8" id="KW-0436">Ligase</keyword>
<accession>A0A9X2PU24</accession>
<dbReference type="Pfam" id="PF01259">
    <property type="entry name" value="SAICAR_synt"/>
    <property type="match status" value="1"/>
</dbReference>
<comment type="pathway">
    <text evidence="1 8">Purine metabolism; IMP biosynthesis via de novo pathway; 5-amino-1-(5-phospho-D-ribosyl)imidazole-4-carboxamide from 5-amino-1-(5-phospho-D-ribosyl)imidazole-4-carboxylate: step 1/2.</text>
</comment>
<keyword evidence="4 8" id="KW-0547">Nucleotide-binding</keyword>
<keyword evidence="5 8" id="KW-0658">Purine biosynthesis</keyword>
<dbReference type="PROSITE" id="PS01058">
    <property type="entry name" value="SAICAR_SYNTHETASE_2"/>
    <property type="match status" value="1"/>
</dbReference>
<evidence type="ECO:0000256" key="2">
    <source>
        <dbReference type="ARBA" id="ARBA00010190"/>
    </source>
</evidence>